<evidence type="ECO:0000313" key="2">
    <source>
        <dbReference type="EMBL" id="KAK9298778.1"/>
    </source>
</evidence>
<feature type="region of interest" description="Disordered" evidence="1">
    <location>
        <begin position="69"/>
        <end position="108"/>
    </location>
</feature>
<dbReference type="Proteomes" id="UP001432146">
    <property type="component" value="Unassembled WGS sequence"/>
</dbReference>
<protein>
    <submittedName>
        <fullName evidence="2">Uncharacterized protein</fullName>
    </submittedName>
</protein>
<proteinExistence type="predicted"/>
<dbReference type="AlphaFoldDB" id="A0AAW0ZNU5"/>
<evidence type="ECO:0000313" key="3">
    <source>
        <dbReference type="Proteomes" id="UP001432146"/>
    </source>
</evidence>
<name>A0AAW0ZNU5_9HYME</name>
<keyword evidence="3" id="KW-1185">Reference proteome</keyword>
<comment type="caution">
    <text evidence="2">The sequence shown here is derived from an EMBL/GenBank/DDBJ whole genome shotgun (WGS) entry which is preliminary data.</text>
</comment>
<reference evidence="2 3" key="1">
    <citation type="submission" date="2024-05" db="EMBL/GenBank/DDBJ databases">
        <title>The nuclear and mitochondrial genome assemblies of Tetragonisca angustula (Apidae: Meliponini), a tiny yet remarkable pollinator in the Neotropics.</title>
        <authorList>
            <person name="Ferrari R."/>
            <person name="Ricardo P.C."/>
            <person name="Dias F.C."/>
            <person name="Araujo N.S."/>
            <person name="Soares D.O."/>
            <person name="Zhou Q.-S."/>
            <person name="Zhu C.-D."/>
            <person name="Coutinho L."/>
            <person name="Airas M.C."/>
            <person name="Batista T.M."/>
        </authorList>
    </citation>
    <scope>NUCLEOTIDE SEQUENCE [LARGE SCALE GENOMIC DNA]</scope>
    <source>
        <strain evidence="2">ASF017062</strain>
        <tissue evidence="2">Abdomen</tissue>
    </source>
</reference>
<evidence type="ECO:0000256" key="1">
    <source>
        <dbReference type="SAM" id="MobiDB-lite"/>
    </source>
</evidence>
<gene>
    <name evidence="2" type="ORF">QLX08_008029</name>
</gene>
<feature type="compositionally biased region" description="Acidic residues" evidence="1">
    <location>
        <begin position="88"/>
        <end position="103"/>
    </location>
</feature>
<accession>A0AAW0ZNU5</accession>
<organism evidence="2 3">
    <name type="scientific">Tetragonisca angustula</name>
    <dbReference type="NCBI Taxonomy" id="166442"/>
    <lineage>
        <taxon>Eukaryota</taxon>
        <taxon>Metazoa</taxon>
        <taxon>Ecdysozoa</taxon>
        <taxon>Arthropoda</taxon>
        <taxon>Hexapoda</taxon>
        <taxon>Insecta</taxon>
        <taxon>Pterygota</taxon>
        <taxon>Neoptera</taxon>
        <taxon>Endopterygota</taxon>
        <taxon>Hymenoptera</taxon>
        <taxon>Apocrita</taxon>
        <taxon>Aculeata</taxon>
        <taxon>Apoidea</taxon>
        <taxon>Anthophila</taxon>
        <taxon>Apidae</taxon>
        <taxon>Tetragonisca</taxon>
    </lineage>
</organism>
<sequence>MCSSTYSIKSVQVKTIIKRTGQEYHNNLRGASSLVRCTASSSFSPKNEKTRSPKARACNDAARILGVGDGVGAAETARGQRRMKREEEEAENEEEEEEEEEEREGGKVATRVPGGLAQACLSVPLPYNRGIRIMVWVKGRPTMVHARGEHEEGDQREEGHVIEEPAAAASRQGSFRREEQVDVLRAIERNFRWLCLPVVWQGFSFDRSPLPPGAER</sequence>
<dbReference type="EMBL" id="JAWNGG020000167">
    <property type="protein sequence ID" value="KAK9298778.1"/>
    <property type="molecule type" value="Genomic_DNA"/>
</dbReference>